<comment type="caution">
    <text evidence="1">The sequence shown here is derived from an EMBL/GenBank/DDBJ whole genome shotgun (WGS) entry which is preliminary data.</text>
</comment>
<reference evidence="1 2" key="1">
    <citation type="journal article" date="2021" name="Hortic Res">
        <title>High-quality reference genome and annotation aids understanding of berry development for evergreen blueberry (Vaccinium darrowii).</title>
        <authorList>
            <person name="Yu J."/>
            <person name="Hulse-Kemp A.M."/>
            <person name="Babiker E."/>
            <person name="Staton M."/>
        </authorList>
    </citation>
    <scope>NUCLEOTIDE SEQUENCE [LARGE SCALE GENOMIC DNA]</scope>
    <source>
        <strain evidence="2">cv. NJ 8807/NJ 8810</strain>
        <tissue evidence="1">Young leaf</tissue>
    </source>
</reference>
<name>A0ACB7XIB2_9ERIC</name>
<dbReference type="Proteomes" id="UP000828048">
    <property type="component" value="Chromosome 10"/>
</dbReference>
<gene>
    <name evidence="1" type="ORF">Vadar_016331</name>
</gene>
<sequence length="1547" mass="173237">MSFSTDSWLLAHMLLFLPLLHPLFAATHTTPRNATCHNTCGTLPVKFPFGTGFGCGHPDFSRYIRCSSGTLQFSTGTGVYTISSIDYPTNTLILTDPLMSNCSSMQNSGSFSLDRSSPFSLVTDDTFVLLGCSTTSPVFDQNEELCNRGSGLHICRGMYSCKGVTGIGLAPNAPISTCCVYDPQIVLGSGFMLDLPKLQCSSYTAIYGYGGYEGDPMKWQYGISLKYNDSYYSEACRNCEDSGGLCGFAGLNESFACVCRNGVNTPNNCFGRGYAWSGTWRPKIQIKMSVGGFVLSCIMISLCFSPFLILQQTFGSMRAFGLILLGILGAIASLKGAISDGVQPLSRIAIHKAVLALDDRAYIKASPPVLGLKGLNSEWVTLEYSISNPSIDDWVGVFSPANFSSSICPPETPRAYPPFLCTAPIKYQYANYRNPKYENTGNGSLRLQVINQRSDFTFALFSSGFLTPKLVAVSNIVAFANPNAPVYPRLAQGKAWNEMTVTWTSGYGIDEAEPFVEWGPRGREQSRSPAGTLTFDRSSMCGAPARTVGWRDPGFVHTSFLKELWPNSEYTYKLGHRLFNGTYIWSQMYQFRASPYPGQNSVQRVVIYGDMGKDEADGSNEYNNFQRGSLNTTKQIIRDLKDIDIVFHIGDICYANGYLSQWDQFTAQIEPIASTVPYMIASGNHERDWPGTGSFYGKMDSGGECGVLAETMFYAPTENRAKFWYATDYGMFRFCIADTEHDWREGTEQYNFIEHCLASVDRQKQPWLIFLAHRVLGYSSCDYYAMEGTSAEPMGRESLQKLWQQYKVDIAMFGHVHNYERTCPVYQNTCTNKEKNYYKGPLNETIHVVAGGAGASLSNFSTVQTQWSIFRDYDYGFTKLTAFDHSNLLFEYKKSRDGNVYDSFRISRDYRDILACTVDSCPISDCQIILWIFFEMRILGSIFLAIFWAFGSLERARSHGDQPLSRIAIERALVALDNRAYVKASPSVLGLMGQNTEWVTIEYSVPNPTIDDWIGVFSPANFSASTCLSENPRVGPPFLCTAPIKYQYANYTSPKYKDSGKGLLKLQLINQRSDFSFALFSGGLSNPKLVAVSNVIAFSNPKAPVYPRLAQGKMWNEMTVTWTSGYGLNEAEPFVEWGAKGGEQKRSPVGTLTFDRRSMCDAPARTVGWRDPGFIHTSFLKGLWPNAVYTYKLGHRLFNGTVIWSSPYQFRASPYPGQNSQQRVVIFGDMGKDEADGSNEYNNFQRGSLNTTKQLIRDLDNIDIIFHIGDICYANGYLSQWDQFTAQVEPIASTIPYMVASGNHERDWPGTGSFYGNMDSGGECGVLAETMFYVPAENRAKFWYATDYGMFRFCIADTEHDWREGTEQYNFIEHCLASVDRQKQPWLIFLAHRVLGYSSADWYAAEGSFEEPMGRESLQKLWQKYKVDIALYGHVHNYERTCPIYQNICTNQEKHKYKGTLNGTIHVVAGGGGASLAEFTPLQTTWSIFKDYDYGFVKLTAFDHSNLLFEYKKSRDGKVYDSFTISRDYRDILACTVDSCPSTTLAS</sequence>
<keyword evidence="2" id="KW-1185">Reference proteome</keyword>
<proteinExistence type="predicted"/>
<evidence type="ECO:0000313" key="1">
    <source>
        <dbReference type="EMBL" id="KAH7840397.1"/>
    </source>
</evidence>
<protein>
    <submittedName>
        <fullName evidence="1">Uncharacterized protein</fullName>
    </submittedName>
</protein>
<evidence type="ECO:0000313" key="2">
    <source>
        <dbReference type="Proteomes" id="UP000828048"/>
    </source>
</evidence>
<dbReference type="EMBL" id="CM037160">
    <property type="protein sequence ID" value="KAH7840397.1"/>
    <property type="molecule type" value="Genomic_DNA"/>
</dbReference>
<accession>A0ACB7XIB2</accession>
<organism evidence="1 2">
    <name type="scientific">Vaccinium darrowii</name>
    <dbReference type="NCBI Taxonomy" id="229202"/>
    <lineage>
        <taxon>Eukaryota</taxon>
        <taxon>Viridiplantae</taxon>
        <taxon>Streptophyta</taxon>
        <taxon>Embryophyta</taxon>
        <taxon>Tracheophyta</taxon>
        <taxon>Spermatophyta</taxon>
        <taxon>Magnoliopsida</taxon>
        <taxon>eudicotyledons</taxon>
        <taxon>Gunneridae</taxon>
        <taxon>Pentapetalae</taxon>
        <taxon>asterids</taxon>
        <taxon>Ericales</taxon>
        <taxon>Ericaceae</taxon>
        <taxon>Vaccinioideae</taxon>
        <taxon>Vaccinieae</taxon>
        <taxon>Vaccinium</taxon>
    </lineage>
</organism>